<keyword evidence="1" id="KW-0472">Membrane</keyword>
<evidence type="ECO:0000313" key="3">
    <source>
        <dbReference type="Proteomes" id="UP000530424"/>
    </source>
</evidence>
<keyword evidence="1" id="KW-1133">Transmembrane helix</keyword>
<accession>A0A853C7U5</accession>
<evidence type="ECO:0000256" key="1">
    <source>
        <dbReference type="SAM" id="Phobius"/>
    </source>
</evidence>
<feature type="transmembrane region" description="Helical" evidence="1">
    <location>
        <begin position="6"/>
        <end position="25"/>
    </location>
</feature>
<feature type="transmembrane region" description="Helical" evidence="1">
    <location>
        <begin position="82"/>
        <end position="101"/>
    </location>
</feature>
<proteinExistence type="predicted"/>
<evidence type="ECO:0000313" key="2">
    <source>
        <dbReference type="EMBL" id="NYJ02732.1"/>
    </source>
</evidence>
<protein>
    <submittedName>
        <fullName evidence="2">Putative membrane protein YeaQ/YmgE (Transglycosylase-associated protein family)</fullName>
    </submittedName>
</protein>
<comment type="caution">
    <text evidence="2">The sequence shown here is derived from an EMBL/GenBank/DDBJ whole genome shotgun (WGS) entry which is preliminary data.</text>
</comment>
<dbReference type="EMBL" id="JACCFP010000001">
    <property type="protein sequence ID" value="NYJ02732.1"/>
    <property type="molecule type" value="Genomic_DNA"/>
</dbReference>
<dbReference type="Proteomes" id="UP000530424">
    <property type="component" value="Unassembled WGS sequence"/>
</dbReference>
<name>A0A853C7U5_9ACTN</name>
<dbReference type="RefSeq" id="WP_179669059.1">
    <property type="nucleotide sequence ID" value="NZ_JACCFP010000001.1"/>
</dbReference>
<keyword evidence="1" id="KW-0812">Transmembrane</keyword>
<dbReference type="AlphaFoldDB" id="A0A853C7U5"/>
<sequence length="107" mass="11505">MDVIWFLITTLVGGLILGALGKLVAPGDRDNIPFWLTIVCGIVGMLVGSFLYWGAFGENNKPFDGHAATWDNATNGIDWMRHLWQVGVAALAVMAAAFVTGRSKAKV</sequence>
<gene>
    <name evidence="2" type="ORF">HNR19_003430</name>
</gene>
<organism evidence="2 3">
    <name type="scientific">Nocardioides thalensis</name>
    <dbReference type="NCBI Taxonomy" id="1914755"/>
    <lineage>
        <taxon>Bacteria</taxon>
        <taxon>Bacillati</taxon>
        <taxon>Actinomycetota</taxon>
        <taxon>Actinomycetes</taxon>
        <taxon>Propionibacteriales</taxon>
        <taxon>Nocardioidaceae</taxon>
        <taxon>Nocardioides</taxon>
    </lineage>
</organism>
<keyword evidence="3" id="KW-1185">Reference proteome</keyword>
<reference evidence="2 3" key="1">
    <citation type="submission" date="2020-07" db="EMBL/GenBank/DDBJ databases">
        <title>Sequencing the genomes of 1000 actinobacteria strains.</title>
        <authorList>
            <person name="Klenk H.-P."/>
        </authorList>
    </citation>
    <scope>NUCLEOTIDE SEQUENCE [LARGE SCALE GENOMIC DNA]</scope>
    <source>
        <strain evidence="2 3">DSM 103833</strain>
    </source>
</reference>
<feature type="transmembrane region" description="Helical" evidence="1">
    <location>
        <begin position="32"/>
        <end position="53"/>
    </location>
</feature>